<sequence>MFEIMGAAMLRYPKPTGVINMIRPAGTRPVPAGFTGGGAVDAPWGLNLDGNNNVWIGSLTIIYGAAAPVKGPND</sequence>
<gene>
    <name evidence="1" type="ORF">IPK02_09365</name>
</gene>
<name>A0A935TH77_9PROT</name>
<evidence type="ECO:0000313" key="2">
    <source>
        <dbReference type="Proteomes" id="UP000706151"/>
    </source>
</evidence>
<dbReference type="EMBL" id="JADJOT010000008">
    <property type="protein sequence ID" value="MBK7954140.1"/>
    <property type="molecule type" value="Genomic_DNA"/>
</dbReference>
<reference evidence="1 2" key="1">
    <citation type="submission" date="2020-10" db="EMBL/GenBank/DDBJ databases">
        <title>Connecting structure to function with the recovery of over 1000 high-quality activated sludge metagenome-assembled genomes encoding full-length rRNA genes using long-read sequencing.</title>
        <authorList>
            <person name="Singleton C.M."/>
            <person name="Petriglieri F."/>
            <person name="Kristensen J.M."/>
            <person name="Kirkegaard R.H."/>
            <person name="Michaelsen T.Y."/>
            <person name="Andersen M.H."/>
            <person name="Karst S.M."/>
            <person name="Dueholm M.S."/>
            <person name="Nielsen P.H."/>
            <person name="Albertsen M."/>
        </authorList>
    </citation>
    <scope>NUCLEOTIDE SEQUENCE [LARGE SCALE GENOMIC DNA]</scope>
    <source>
        <strain evidence="1">Fred_18-Q3-R57-64_BAT3C.720</strain>
    </source>
</reference>
<protein>
    <submittedName>
        <fullName evidence="1">Uncharacterized protein</fullName>
    </submittedName>
</protein>
<dbReference type="AlphaFoldDB" id="A0A935TH77"/>
<proteinExistence type="predicted"/>
<organism evidence="1 2">
    <name type="scientific">Candidatus Accumulibacter affinis</name>
    <dbReference type="NCBI Taxonomy" id="2954384"/>
    <lineage>
        <taxon>Bacteria</taxon>
        <taxon>Pseudomonadati</taxon>
        <taxon>Pseudomonadota</taxon>
        <taxon>Betaproteobacteria</taxon>
        <taxon>Candidatus Accumulibacter</taxon>
    </lineage>
</organism>
<evidence type="ECO:0000313" key="1">
    <source>
        <dbReference type="EMBL" id="MBK7954140.1"/>
    </source>
</evidence>
<comment type="caution">
    <text evidence="1">The sequence shown here is derived from an EMBL/GenBank/DDBJ whole genome shotgun (WGS) entry which is preliminary data.</text>
</comment>
<accession>A0A935TH77</accession>
<dbReference type="Proteomes" id="UP000706151">
    <property type="component" value="Unassembled WGS sequence"/>
</dbReference>